<protein>
    <recommendedName>
        <fullName evidence="3">DUF2066 domain-containing protein</fullName>
    </recommendedName>
</protein>
<dbReference type="STRING" id="252474.B1A74_06090"/>
<sequence length="349" mass="37271">MSAVSRSISAVVLFLSLWLIALLPQAAGAGTLVVQSDAEEREAALAEGLHAALVRVAGLDSDAVRALADELREAPDDDELPAALERQQAREAGGYRLEFDRTALRRSLRDAAVPMLVGSRPSLLVWAVEEAGGRRDLLGTASVGEDSGVLAALETLAGERDMPLLFPLGDLQDRREARISDIVGRVTEPLFEAAGRYGPDGLILLHLRPAEGETRARALLVHRDREYRAEATGADAPAAARQAIAAALDRMGADLARVPDEPEWITVGFTGVAGFDGFRQLRARLDGMEAIERVQLDSLGRAALTLRLRTGLDAEALGEVLQEAGFPAAGEEEREEAGLPDAALWLGVR</sequence>
<organism evidence="1 2">
    <name type="scientific">Thioalkalivibrio halophilus</name>
    <dbReference type="NCBI Taxonomy" id="252474"/>
    <lineage>
        <taxon>Bacteria</taxon>
        <taxon>Pseudomonadati</taxon>
        <taxon>Pseudomonadota</taxon>
        <taxon>Gammaproteobacteria</taxon>
        <taxon>Chromatiales</taxon>
        <taxon>Ectothiorhodospiraceae</taxon>
        <taxon>Thioalkalivibrio</taxon>
    </lineage>
</organism>
<dbReference type="EMBL" id="MUZR01000017">
    <property type="protein sequence ID" value="OOC10363.1"/>
    <property type="molecule type" value="Genomic_DNA"/>
</dbReference>
<name>A0A1V2ZZV2_9GAMM</name>
<comment type="caution">
    <text evidence="1">The sequence shown here is derived from an EMBL/GenBank/DDBJ whole genome shotgun (WGS) entry which is preliminary data.</text>
</comment>
<dbReference type="Proteomes" id="UP000189177">
    <property type="component" value="Unassembled WGS sequence"/>
</dbReference>
<proteinExistence type="predicted"/>
<dbReference type="InterPro" id="IPR018642">
    <property type="entry name" value="DUF2066"/>
</dbReference>
<dbReference type="Pfam" id="PF09839">
    <property type="entry name" value="DUF2066"/>
    <property type="match status" value="1"/>
</dbReference>
<accession>A0A1V2ZZV2</accession>
<keyword evidence="2" id="KW-1185">Reference proteome</keyword>
<evidence type="ECO:0000313" key="2">
    <source>
        <dbReference type="Proteomes" id="UP000189177"/>
    </source>
</evidence>
<dbReference type="AlphaFoldDB" id="A0A1V2ZZV2"/>
<gene>
    <name evidence="1" type="ORF">B1A74_06090</name>
</gene>
<dbReference type="RefSeq" id="WP_077244085.1">
    <property type="nucleotide sequence ID" value="NZ_MUZR01000017.1"/>
</dbReference>
<dbReference type="OrthoDB" id="6195299at2"/>
<evidence type="ECO:0008006" key="3">
    <source>
        <dbReference type="Google" id="ProtNLM"/>
    </source>
</evidence>
<evidence type="ECO:0000313" key="1">
    <source>
        <dbReference type="EMBL" id="OOC10363.1"/>
    </source>
</evidence>
<reference evidence="1 2" key="1">
    <citation type="submission" date="2017-02" db="EMBL/GenBank/DDBJ databases">
        <title>Genomic diversity within the haloalkaliphilic genus Thioalkalivibrio.</title>
        <authorList>
            <person name="Ahn A.-C."/>
            <person name="Meier-Kolthoff J."/>
            <person name="Overmars L."/>
            <person name="Richter M."/>
            <person name="Woyke T."/>
            <person name="Sorokin D.Y."/>
            <person name="Muyzer G."/>
        </authorList>
    </citation>
    <scope>NUCLEOTIDE SEQUENCE [LARGE SCALE GENOMIC DNA]</scope>
    <source>
        <strain evidence="1 2">HL17</strain>
    </source>
</reference>